<organism evidence="2 3">
    <name type="scientific">Autumnicola patrickiae</name>
    <dbReference type="NCBI Taxonomy" id="3075591"/>
    <lineage>
        <taxon>Bacteria</taxon>
        <taxon>Pseudomonadati</taxon>
        <taxon>Bacteroidota</taxon>
        <taxon>Flavobacteriia</taxon>
        <taxon>Flavobacteriales</taxon>
        <taxon>Flavobacteriaceae</taxon>
        <taxon>Autumnicola</taxon>
    </lineage>
</organism>
<dbReference type="GO" id="GO:0016757">
    <property type="term" value="F:glycosyltransferase activity"/>
    <property type="evidence" value="ECO:0007669"/>
    <property type="project" value="UniProtKB-KW"/>
</dbReference>
<proteinExistence type="predicted"/>
<keyword evidence="2" id="KW-0328">Glycosyltransferase</keyword>
<evidence type="ECO:0000259" key="1">
    <source>
        <dbReference type="Pfam" id="PF00535"/>
    </source>
</evidence>
<dbReference type="PANTHER" id="PTHR22916:SF3">
    <property type="entry name" value="UDP-GLCNAC:BETAGAL BETA-1,3-N-ACETYLGLUCOSAMINYLTRANSFERASE-LIKE PROTEIN 1"/>
    <property type="match status" value="1"/>
</dbReference>
<dbReference type="EMBL" id="JAVRHM010000001">
    <property type="protein sequence ID" value="MDT0688602.1"/>
    <property type="molecule type" value="Genomic_DNA"/>
</dbReference>
<accession>A0ABU3DZW8</accession>
<dbReference type="Pfam" id="PF00535">
    <property type="entry name" value="Glycos_transf_2"/>
    <property type="match status" value="1"/>
</dbReference>
<dbReference type="Gene3D" id="3.90.550.10">
    <property type="entry name" value="Spore Coat Polysaccharide Biosynthesis Protein SpsA, Chain A"/>
    <property type="match status" value="1"/>
</dbReference>
<dbReference type="EC" id="2.4.-.-" evidence="2"/>
<reference evidence="2 3" key="1">
    <citation type="submission" date="2023-09" db="EMBL/GenBank/DDBJ databases">
        <authorList>
            <person name="Rey-Velasco X."/>
        </authorList>
    </citation>
    <scope>NUCLEOTIDE SEQUENCE [LARGE SCALE GENOMIC DNA]</scope>
    <source>
        <strain evidence="2 3">F188</strain>
    </source>
</reference>
<evidence type="ECO:0000313" key="2">
    <source>
        <dbReference type="EMBL" id="MDT0688602.1"/>
    </source>
</evidence>
<dbReference type="Proteomes" id="UP001261624">
    <property type="component" value="Unassembled WGS sequence"/>
</dbReference>
<sequence>MGNKISIILPTLNRVHLIGEMLDSVLKQTFENWECLIIDDGSTDNTKEIVHSYTEKEKRFKYLQRSDSHQKGLPGARNYGLECAKGKYIIFFDDDDIAHPQNLEVCQRLLENTGADFCHYKKQSFAESIPLVGQIPDPVNCYGIGPAQIEQVVMNEIALASCTVMWKKECFASIRFNESLSYAEEWECYIKILLEGYEGVGIDEVLYYNRKHPESNTGEFWLGNEGRKASQVKAVKLIIKNLKQKRLLSGRLIRYFVQMGIFLKEKSIVDYVLEISYVNILIRAKYRMLYKFYPIFVIGHRTKKLIKKNLS</sequence>
<dbReference type="PANTHER" id="PTHR22916">
    <property type="entry name" value="GLYCOSYLTRANSFERASE"/>
    <property type="match status" value="1"/>
</dbReference>
<keyword evidence="3" id="KW-1185">Reference proteome</keyword>
<dbReference type="InterPro" id="IPR001173">
    <property type="entry name" value="Glyco_trans_2-like"/>
</dbReference>
<gene>
    <name evidence="2" type="ORF">RM549_02330</name>
</gene>
<dbReference type="InterPro" id="IPR029044">
    <property type="entry name" value="Nucleotide-diphossugar_trans"/>
</dbReference>
<dbReference type="CDD" id="cd00761">
    <property type="entry name" value="Glyco_tranf_GTA_type"/>
    <property type="match status" value="1"/>
</dbReference>
<comment type="caution">
    <text evidence="2">The sequence shown here is derived from an EMBL/GenBank/DDBJ whole genome shotgun (WGS) entry which is preliminary data.</text>
</comment>
<evidence type="ECO:0000313" key="3">
    <source>
        <dbReference type="Proteomes" id="UP001261624"/>
    </source>
</evidence>
<keyword evidence="2" id="KW-0808">Transferase</keyword>
<dbReference type="RefSeq" id="WP_311680262.1">
    <property type="nucleotide sequence ID" value="NZ_JAVRHM010000001.1"/>
</dbReference>
<feature type="domain" description="Glycosyltransferase 2-like" evidence="1">
    <location>
        <begin position="6"/>
        <end position="118"/>
    </location>
</feature>
<dbReference type="SUPFAM" id="SSF53448">
    <property type="entry name" value="Nucleotide-diphospho-sugar transferases"/>
    <property type="match status" value="1"/>
</dbReference>
<protein>
    <submittedName>
        <fullName evidence="2">Glycosyltransferase family 2 protein</fullName>
        <ecNumber evidence="2">2.4.-.-</ecNumber>
    </submittedName>
</protein>
<name>A0ABU3DZW8_9FLAO</name>